<keyword evidence="1" id="KW-0472">Membrane</keyword>
<keyword evidence="1" id="KW-1133">Transmembrane helix</keyword>
<proteinExistence type="predicted"/>
<organism evidence="2 3">
    <name type="scientific">Lasiosphaeris hirsuta</name>
    <dbReference type="NCBI Taxonomy" id="260670"/>
    <lineage>
        <taxon>Eukaryota</taxon>
        <taxon>Fungi</taxon>
        <taxon>Dikarya</taxon>
        <taxon>Ascomycota</taxon>
        <taxon>Pezizomycotina</taxon>
        <taxon>Sordariomycetes</taxon>
        <taxon>Sordariomycetidae</taxon>
        <taxon>Sordariales</taxon>
        <taxon>Lasiosphaeriaceae</taxon>
        <taxon>Lasiosphaeris</taxon>
    </lineage>
</organism>
<sequence>MLTQRCGRHSLPHHYYQLFECTWSTQMWPDGSGFRSSSKTFNPRRRSYAQMSWLWPFLWWLNGGLTVAGLWLAGLGCGPSDATMRGARRRTQMSHVKGGQGSSKYQTPKPLCPLPPCKAGCIENPGRSVVAAAHPAARRAMAASRILNHTKHKHSGCVYLGPCKWGGFFFGFFFFQVETFRSRALGSGARVALQSRPCVCASLRLPP</sequence>
<dbReference type="AlphaFoldDB" id="A0AA40APF6"/>
<accession>A0AA40APF6</accession>
<dbReference type="Proteomes" id="UP001172102">
    <property type="component" value="Unassembled WGS sequence"/>
</dbReference>
<dbReference type="EMBL" id="JAUKUA010000003">
    <property type="protein sequence ID" value="KAK0719563.1"/>
    <property type="molecule type" value="Genomic_DNA"/>
</dbReference>
<reference evidence="2" key="1">
    <citation type="submission" date="2023-06" db="EMBL/GenBank/DDBJ databases">
        <title>Genome-scale phylogeny and comparative genomics of the fungal order Sordariales.</title>
        <authorList>
            <consortium name="Lawrence Berkeley National Laboratory"/>
            <person name="Hensen N."/>
            <person name="Bonometti L."/>
            <person name="Westerberg I."/>
            <person name="Brannstrom I.O."/>
            <person name="Guillou S."/>
            <person name="Cros-Aarteil S."/>
            <person name="Calhoun S."/>
            <person name="Haridas S."/>
            <person name="Kuo A."/>
            <person name="Mondo S."/>
            <person name="Pangilinan J."/>
            <person name="Riley R."/>
            <person name="Labutti K."/>
            <person name="Andreopoulos B."/>
            <person name="Lipzen A."/>
            <person name="Chen C."/>
            <person name="Yanf M."/>
            <person name="Daum C."/>
            <person name="Ng V."/>
            <person name="Clum A."/>
            <person name="Steindorff A."/>
            <person name="Ohm R."/>
            <person name="Martin F."/>
            <person name="Silar P."/>
            <person name="Natvig D."/>
            <person name="Lalanne C."/>
            <person name="Gautier V."/>
            <person name="Ament-Velasquez S.L."/>
            <person name="Kruys A."/>
            <person name="Hutchinson M.I."/>
            <person name="Powell A.J."/>
            <person name="Barry K."/>
            <person name="Miller A.N."/>
            <person name="Grigoriev I.V."/>
            <person name="Debuchy R."/>
            <person name="Gladieux P."/>
            <person name="Thoren M.H."/>
            <person name="Johannesson H."/>
        </authorList>
    </citation>
    <scope>NUCLEOTIDE SEQUENCE</scope>
    <source>
        <strain evidence="2">SMH4607-1</strain>
    </source>
</reference>
<keyword evidence="1" id="KW-0812">Transmembrane</keyword>
<name>A0AA40APF6_9PEZI</name>
<gene>
    <name evidence="2" type="ORF">B0H67DRAFT_156269</name>
</gene>
<comment type="caution">
    <text evidence="2">The sequence shown here is derived from an EMBL/GenBank/DDBJ whole genome shotgun (WGS) entry which is preliminary data.</text>
</comment>
<protein>
    <submittedName>
        <fullName evidence="2">Uncharacterized protein</fullName>
    </submittedName>
</protein>
<evidence type="ECO:0000256" key="1">
    <source>
        <dbReference type="SAM" id="Phobius"/>
    </source>
</evidence>
<keyword evidence="3" id="KW-1185">Reference proteome</keyword>
<feature type="transmembrane region" description="Helical" evidence="1">
    <location>
        <begin position="53"/>
        <end position="74"/>
    </location>
</feature>
<evidence type="ECO:0000313" key="3">
    <source>
        <dbReference type="Proteomes" id="UP001172102"/>
    </source>
</evidence>
<evidence type="ECO:0000313" key="2">
    <source>
        <dbReference type="EMBL" id="KAK0719563.1"/>
    </source>
</evidence>